<dbReference type="GO" id="GO:0006412">
    <property type="term" value="P:translation"/>
    <property type="evidence" value="ECO:0007669"/>
    <property type="project" value="InterPro"/>
</dbReference>
<organism evidence="6 7">
    <name type="scientific">Dispira parvispora</name>
    <dbReference type="NCBI Taxonomy" id="1520584"/>
    <lineage>
        <taxon>Eukaryota</taxon>
        <taxon>Fungi</taxon>
        <taxon>Fungi incertae sedis</taxon>
        <taxon>Zoopagomycota</taxon>
        <taxon>Kickxellomycotina</taxon>
        <taxon>Dimargaritomycetes</taxon>
        <taxon>Dimargaritales</taxon>
        <taxon>Dimargaritaceae</taxon>
        <taxon>Dispira</taxon>
    </lineage>
</organism>
<dbReference type="EMBL" id="JANBPY010001575">
    <property type="protein sequence ID" value="KAJ1959492.1"/>
    <property type="molecule type" value="Genomic_DNA"/>
</dbReference>
<evidence type="ECO:0000313" key="7">
    <source>
        <dbReference type="Proteomes" id="UP001150925"/>
    </source>
</evidence>
<dbReference type="HAMAP" id="MF_01328_B">
    <property type="entry name" value="Ribosomal_uL4_B"/>
    <property type="match status" value="1"/>
</dbReference>
<protein>
    <recommendedName>
        <fullName evidence="4">Large ribosomal subunit protein uL4m</fullName>
    </recommendedName>
</protein>
<evidence type="ECO:0000256" key="4">
    <source>
        <dbReference type="ARBA" id="ARBA00040565"/>
    </source>
</evidence>
<gene>
    <name evidence="6" type="primary">yml6</name>
    <name evidence="6" type="ORF">IWQ62_004591</name>
</gene>
<name>A0A9W8ANS5_9FUNG</name>
<keyword evidence="3" id="KW-0687">Ribonucleoprotein</keyword>
<reference evidence="6" key="1">
    <citation type="submission" date="2022-07" db="EMBL/GenBank/DDBJ databases">
        <title>Phylogenomic reconstructions and comparative analyses of Kickxellomycotina fungi.</title>
        <authorList>
            <person name="Reynolds N.K."/>
            <person name="Stajich J.E."/>
            <person name="Barry K."/>
            <person name="Grigoriev I.V."/>
            <person name="Crous P."/>
            <person name="Smith M.E."/>
        </authorList>
    </citation>
    <scope>NUCLEOTIDE SEQUENCE</scope>
    <source>
        <strain evidence="6">RSA 1196</strain>
    </source>
</reference>
<keyword evidence="7" id="KW-1185">Reference proteome</keyword>
<dbReference type="Pfam" id="PF00573">
    <property type="entry name" value="Ribosomal_L4"/>
    <property type="match status" value="1"/>
</dbReference>
<dbReference type="AlphaFoldDB" id="A0A9W8ANS5"/>
<dbReference type="GO" id="GO:1990904">
    <property type="term" value="C:ribonucleoprotein complex"/>
    <property type="evidence" value="ECO:0007669"/>
    <property type="project" value="UniProtKB-KW"/>
</dbReference>
<dbReference type="InterPro" id="IPR013005">
    <property type="entry name" value="Ribosomal_uL4-like"/>
</dbReference>
<dbReference type="OrthoDB" id="275876at2759"/>
<accession>A0A9W8ANS5</accession>
<dbReference type="Proteomes" id="UP001150925">
    <property type="component" value="Unassembled WGS sequence"/>
</dbReference>
<evidence type="ECO:0000313" key="6">
    <source>
        <dbReference type="EMBL" id="KAJ1959492.1"/>
    </source>
</evidence>
<dbReference type="PANTHER" id="PTHR10746:SF6">
    <property type="entry name" value="LARGE RIBOSOMAL SUBUNIT PROTEIN UL4M"/>
    <property type="match status" value="1"/>
</dbReference>
<keyword evidence="2 6" id="KW-0689">Ribosomal protein</keyword>
<feature type="region of interest" description="Disordered" evidence="5">
    <location>
        <begin position="111"/>
        <end position="132"/>
    </location>
</feature>
<dbReference type="InterPro" id="IPR023574">
    <property type="entry name" value="Ribosomal_uL4_dom_sf"/>
</dbReference>
<dbReference type="PANTHER" id="PTHR10746">
    <property type="entry name" value="50S RIBOSOMAL PROTEIN L4"/>
    <property type="match status" value="1"/>
</dbReference>
<dbReference type="GO" id="GO:0003735">
    <property type="term" value="F:structural constituent of ribosome"/>
    <property type="evidence" value="ECO:0007669"/>
    <property type="project" value="InterPro"/>
</dbReference>
<dbReference type="Gene3D" id="3.40.1370.10">
    <property type="match status" value="1"/>
</dbReference>
<dbReference type="SUPFAM" id="SSF52166">
    <property type="entry name" value="Ribosomal protein L4"/>
    <property type="match status" value="1"/>
</dbReference>
<evidence type="ECO:0000256" key="1">
    <source>
        <dbReference type="ARBA" id="ARBA00010528"/>
    </source>
</evidence>
<dbReference type="InterPro" id="IPR002136">
    <property type="entry name" value="Ribosomal_uL4"/>
</dbReference>
<evidence type="ECO:0000256" key="3">
    <source>
        <dbReference type="ARBA" id="ARBA00023274"/>
    </source>
</evidence>
<evidence type="ECO:0000256" key="2">
    <source>
        <dbReference type="ARBA" id="ARBA00022980"/>
    </source>
</evidence>
<evidence type="ECO:0000256" key="5">
    <source>
        <dbReference type="SAM" id="MobiDB-lite"/>
    </source>
</evidence>
<comment type="similarity">
    <text evidence="1">Belongs to the universal ribosomal protein uL4 family.</text>
</comment>
<dbReference type="NCBIfam" id="TIGR03953">
    <property type="entry name" value="rplD_bact"/>
    <property type="match status" value="1"/>
</dbReference>
<proteinExistence type="inferred from homology"/>
<comment type="caution">
    <text evidence="6">The sequence shown here is derived from an EMBL/GenBank/DDBJ whole genome shotgun (WGS) entry which is preliminary data.</text>
</comment>
<dbReference type="GO" id="GO:0005840">
    <property type="term" value="C:ribosome"/>
    <property type="evidence" value="ECO:0007669"/>
    <property type="project" value="UniProtKB-KW"/>
</dbReference>
<sequence length="313" mass="34738">MSGLLSHTGRFLVRANPSLTLARTLATLNTPATPLPPRGPVSNARLIKTDFPTYVDPYQATVQAWVRDFETNKPLSIIDLSAAVFNAPLRQDLIHQAIKYERNAVRQGTHYTRGISDVRGTTKKAFPQKGRGAARVGTLRAPQFRGGGVVHGPKPRSHATELPRKMWLSALRSALSAKYAQNQLVVVDNLHLDTFKTQQLYARLISHSWLFASKKVTSRSTYTDRLQALQQKAQASAESRFHTTTFVPALVPSASVLFLAGSASHNLEKALGNITNVDYMMAEDTEIYPLMQNELLVLDREAVELLQNKLKLK</sequence>